<evidence type="ECO:0000256" key="2">
    <source>
        <dbReference type="SAM" id="MobiDB-lite"/>
    </source>
</evidence>
<dbReference type="GO" id="GO:0005802">
    <property type="term" value="C:trans-Golgi network"/>
    <property type="evidence" value="ECO:0007669"/>
    <property type="project" value="TreeGrafter"/>
</dbReference>
<feature type="compositionally biased region" description="Polar residues" evidence="2">
    <location>
        <begin position="1"/>
        <end position="22"/>
    </location>
</feature>
<dbReference type="InterPro" id="IPR037992">
    <property type="entry name" value="TRAPPC6/Trs33"/>
</dbReference>
<dbReference type="CDD" id="cd14944">
    <property type="entry name" value="TRAPPC6A_Trs33"/>
    <property type="match status" value="1"/>
</dbReference>
<dbReference type="STRING" id="1353009.A0A1Y2J0L0"/>
<organism evidence="3 4">
    <name type="scientific">Trametes coccinea (strain BRFM310)</name>
    <name type="common">Pycnoporus coccineus</name>
    <dbReference type="NCBI Taxonomy" id="1353009"/>
    <lineage>
        <taxon>Eukaryota</taxon>
        <taxon>Fungi</taxon>
        <taxon>Dikarya</taxon>
        <taxon>Basidiomycota</taxon>
        <taxon>Agaricomycotina</taxon>
        <taxon>Agaricomycetes</taxon>
        <taxon>Polyporales</taxon>
        <taxon>Polyporaceae</taxon>
        <taxon>Trametes</taxon>
    </lineage>
</organism>
<name>A0A1Y2J0L0_TRAC3</name>
<dbReference type="AlphaFoldDB" id="A0A1Y2J0L0"/>
<dbReference type="GO" id="GO:0006888">
    <property type="term" value="P:endoplasmic reticulum to Golgi vesicle-mediated transport"/>
    <property type="evidence" value="ECO:0007669"/>
    <property type="project" value="TreeGrafter"/>
</dbReference>
<dbReference type="Pfam" id="PF04051">
    <property type="entry name" value="TRAPP"/>
    <property type="match status" value="1"/>
</dbReference>
<dbReference type="GO" id="GO:0030008">
    <property type="term" value="C:TRAPP complex"/>
    <property type="evidence" value="ECO:0007669"/>
    <property type="project" value="TreeGrafter"/>
</dbReference>
<proteinExistence type="inferred from homology"/>
<comment type="similarity">
    <text evidence="1">Belongs to the TRAPP small subunits family. BET3 subfamily.</text>
</comment>
<dbReference type="EMBL" id="KZ084092">
    <property type="protein sequence ID" value="OSD05742.1"/>
    <property type="molecule type" value="Genomic_DNA"/>
</dbReference>
<sequence length="245" mass="26666">MSSRNSFQSTANRASSSISTVPSLAAVADPPPRYVDGAAMDYFVIEMVNTLRASSAVATARAKKVEQEMIDAGLMPTPAPAPPALKKEKMRDSMGSNLSLSSLSKAGQDNDEEELRARLEAIGMHVGANMAERLCHDRGLFTDTLDAIKFICKDLWNACWEKQVDNLRTNHRGVYVLQDNAFKPLTRVSGWQGRADSLRKAKVYVAMPAGIIRGALARLGFQAVVVPEVTNLPQCTFQVKLPKGS</sequence>
<accession>A0A1Y2J0L0</accession>
<dbReference type="Gene3D" id="3.30.1380.20">
    <property type="entry name" value="Trafficking protein particle complex subunit 3"/>
    <property type="match status" value="1"/>
</dbReference>
<dbReference type="GO" id="GO:0005801">
    <property type="term" value="C:cis-Golgi network"/>
    <property type="evidence" value="ECO:0007669"/>
    <property type="project" value="TreeGrafter"/>
</dbReference>
<reference evidence="3 4" key="1">
    <citation type="journal article" date="2015" name="Biotechnol. Biofuels">
        <title>Enhanced degradation of softwood versus hardwood by the white-rot fungus Pycnoporus coccineus.</title>
        <authorList>
            <person name="Couturier M."/>
            <person name="Navarro D."/>
            <person name="Chevret D."/>
            <person name="Henrissat B."/>
            <person name="Piumi F."/>
            <person name="Ruiz-Duenas F.J."/>
            <person name="Martinez A.T."/>
            <person name="Grigoriev I.V."/>
            <person name="Riley R."/>
            <person name="Lipzen A."/>
            <person name="Berrin J.G."/>
            <person name="Master E.R."/>
            <person name="Rosso M.N."/>
        </authorList>
    </citation>
    <scope>NUCLEOTIDE SEQUENCE [LARGE SCALE GENOMIC DNA]</scope>
    <source>
        <strain evidence="3 4">BRFM310</strain>
    </source>
</reference>
<dbReference type="InterPro" id="IPR024096">
    <property type="entry name" value="NO_sig/Golgi_transp_ligand-bd"/>
</dbReference>
<evidence type="ECO:0000256" key="1">
    <source>
        <dbReference type="ARBA" id="ARBA00006218"/>
    </source>
</evidence>
<keyword evidence="4" id="KW-1185">Reference proteome</keyword>
<evidence type="ECO:0000313" key="3">
    <source>
        <dbReference type="EMBL" id="OSD05742.1"/>
    </source>
</evidence>
<evidence type="ECO:0000313" key="4">
    <source>
        <dbReference type="Proteomes" id="UP000193067"/>
    </source>
</evidence>
<dbReference type="Proteomes" id="UP000193067">
    <property type="component" value="Unassembled WGS sequence"/>
</dbReference>
<feature type="region of interest" description="Disordered" evidence="2">
    <location>
        <begin position="73"/>
        <end position="109"/>
    </location>
</feature>
<dbReference type="OrthoDB" id="941624at2759"/>
<dbReference type="InterPro" id="IPR007194">
    <property type="entry name" value="TRAPP_component"/>
</dbReference>
<dbReference type="PANTHER" id="PTHR12817">
    <property type="entry name" value="TRAFFICKING PROTEIN PARTICLE COMPLEX SUBUNIT 6B"/>
    <property type="match status" value="1"/>
</dbReference>
<dbReference type="SUPFAM" id="SSF111126">
    <property type="entry name" value="Ligand-binding domain in the NO signalling and Golgi transport"/>
    <property type="match status" value="1"/>
</dbReference>
<protein>
    <submittedName>
        <fullName evidence="3">Transport protein particle component</fullName>
    </submittedName>
</protein>
<gene>
    <name evidence="3" type="ORF">PYCCODRAFT_1405579</name>
</gene>
<feature type="region of interest" description="Disordered" evidence="2">
    <location>
        <begin position="1"/>
        <end position="23"/>
    </location>
</feature>
<dbReference type="PANTHER" id="PTHR12817:SF0">
    <property type="entry name" value="GEO08327P1"/>
    <property type="match status" value="1"/>
</dbReference>